<feature type="signal peptide" evidence="1">
    <location>
        <begin position="1"/>
        <end position="30"/>
    </location>
</feature>
<reference evidence="2 3" key="1">
    <citation type="submission" date="2016-09" db="EMBL/GenBank/DDBJ databases">
        <title>Complete genome sequencing of Streptomyces lydicus 103 and metabolic pathways analysis of antibiotic biosynthesis.</title>
        <authorList>
            <person name="Jia N."/>
            <person name="Ding M.-Z."/>
            <person name="Gao F."/>
            <person name="Yuan Y.-J."/>
        </authorList>
    </citation>
    <scope>NUCLEOTIDE SEQUENCE [LARGE SCALE GENOMIC DNA]</scope>
    <source>
        <strain evidence="2 3">103</strain>
    </source>
</reference>
<keyword evidence="3" id="KW-1185">Reference proteome</keyword>
<proteinExistence type="predicted"/>
<feature type="chain" id="PRO_5009101064" evidence="1">
    <location>
        <begin position="31"/>
        <end position="142"/>
    </location>
</feature>
<name>A0A1D7VN75_9ACTN</name>
<protein>
    <submittedName>
        <fullName evidence="2">Uncharacterized protein</fullName>
    </submittedName>
</protein>
<dbReference type="AlphaFoldDB" id="A0A1D7VN75"/>
<evidence type="ECO:0000313" key="3">
    <source>
        <dbReference type="Proteomes" id="UP000094094"/>
    </source>
</evidence>
<dbReference type="OrthoDB" id="3872804at2"/>
<dbReference type="EMBL" id="CP017157">
    <property type="protein sequence ID" value="AOP48184.1"/>
    <property type="molecule type" value="Genomic_DNA"/>
</dbReference>
<gene>
    <name evidence="2" type="ORF">SL103_19870</name>
</gene>
<sequence>MPTRIRTRNIAVASVAAGTALLGIAGTAVAADNTPAAPSTSSAAAKTHTGDGARALCKRAPKIEKRLHRALARLQGKVTVRGSIARLEKRVEKAKAAGHTEIATFLNHKLDHRKSLVPTLQQREKDLAKVATWCRTQNNTAS</sequence>
<accession>A0A1D7VN75</accession>
<evidence type="ECO:0000313" key="2">
    <source>
        <dbReference type="EMBL" id="AOP48184.1"/>
    </source>
</evidence>
<dbReference type="Proteomes" id="UP000094094">
    <property type="component" value="Chromosome"/>
</dbReference>
<dbReference type="RefSeq" id="WP_069570319.1">
    <property type="nucleotide sequence ID" value="NZ_CP017157.1"/>
</dbReference>
<organism evidence="2 3">
    <name type="scientific">Streptomyces lydicus</name>
    <dbReference type="NCBI Taxonomy" id="47763"/>
    <lineage>
        <taxon>Bacteria</taxon>
        <taxon>Bacillati</taxon>
        <taxon>Actinomycetota</taxon>
        <taxon>Actinomycetes</taxon>
        <taxon>Kitasatosporales</taxon>
        <taxon>Streptomycetaceae</taxon>
        <taxon>Streptomyces</taxon>
    </lineage>
</organism>
<keyword evidence="1" id="KW-0732">Signal</keyword>
<evidence type="ECO:0000256" key="1">
    <source>
        <dbReference type="SAM" id="SignalP"/>
    </source>
</evidence>
<dbReference type="KEGG" id="slc:SL103_19870"/>